<dbReference type="InParanoid" id="A0A330L0W5"/>
<keyword evidence="1" id="KW-0812">Transmembrane</keyword>
<dbReference type="EMBL" id="OUNR01000001">
    <property type="protein sequence ID" value="SPP62977.1"/>
    <property type="molecule type" value="Genomic_DNA"/>
</dbReference>
<gene>
    <name evidence="2" type="ORF">NITLEN_10063</name>
</gene>
<evidence type="ECO:0000256" key="1">
    <source>
        <dbReference type="SAM" id="Phobius"/>
    </source>
</evidence>
<sequence>MKTAAAAISISASIRVIGLLAILVSLVFVFDDPLARAELSAHQVMLVANANSPDSLMVAEHYALRRGISPQSIAKLDLPLADTMSREDYERRLVAPLRQAIIAQGLHKSIRVIVTVYGVPLRVAAPRLTDDEERWRRDAADRLGAARVRLEALERRAGAIARNSATAPAVAQAENPIAYERNIAFLLRIDEAVRDSAKRVGQLKPPADAPWSARLEAVVRDHQGVAGLSQLRHEFPRKGQESESDAATQMRAQQAEGLQLLLGSVALPIRDRRAELYRQVEQIYGVYGVFGLAAMELNQLSDEYADASVDSELSLLWWDRSLYATGWRRENPLHHAAKKSGGSRREIPVLMVSRLDAATADLASRLVDRAMEAERQGVAGTVYLDARGLPVKGPSDTYGRYDQSLRDLHQFVTQRTTYRSQLDNTEARFQRPGDAPDVALYAGWYRLRQYEDAFTFQPGAIGYHMASAEAVSLHGSEETGWCKNALDRGITATLGSVGEPYLDAFPEPLEFAALLLTGQYSLVESYYLTSRWVSWRMVLVGDPLYNPWKNNAAAKRSALTMFPLAPVAPSDQAFADPLLAKDDVKRVQSQSRIRLDAILRNQTRTGEAS</sequence>
<protein>
    <recommendedName>
        <fullName evidence="4">TIGR03790 family protein</fullName>
    </recommendedName>
</protein>
<dbReference type="RefSeq" id="WP_181416540.1">
    <property type="nucleotide sequence ID" value="NZ_OUNR01000001.1"/>
</dbReference>
<organism evidence="2 3">
    <name type="scientific">Nitrospira lenta</name>
    <dbReference type="NCBI Taxonomy" id="1436998"/>
    <lineage>
        <taxon>Bacteria</taxon>
        <taxon>Pseudomonadati</taxon>
        <taxon>Nitrospirota</taxon>
        <taxon>Nitrospiria</taxon>
        <taxon>Nitrospirales</taxon>
        <taxon>Nitrospiraceae</taxon>
        <taxon>Nitrospira</taxon>
    </lineage>
</organism>
<keyword evidence="1" id="KW-1133">Transmembrane helix</keyword>
<proteinExistence type="predicted"/>
<evidence type="ECO:0008006" key="4">
    <source>
        <dbReference type="Google" id="ProtNLM"/>
    </source>
</evidence>
<feature type="transmembrane region" description="Helical" evidence="1">
    <location>
        <begin position="12"/>
        <end position="30"/>
    </location>
</feature>
<dbReference type="NCBIfam" id="TIGR03790">
    <property type="entry name" value="TIGR03790 family protein"/>
    <property type="match status" value="1"/>
</dbReference>
<accession>A0A330L0W5</accession>
<evidence type="ECO:0000313" key="2">
    <source>
        <dbReference type="EMBL" id="SPP62977.1"/>
    </source>
</evidence>
<reference evidence="3" key="1">
    <citation type="submission" date="2018-04" db="EMBL/GenBank/DDBJ databases">
        <authorList>
            <person name="Lucker S."/>
            <person name="Sakoula D."/>
        </authorList>
    </citation>
    <scope>NUCLEOTIDE SEQUENCE [LARGE SCALE GENOMIC DNA]</scope>
</reference>
<name>A0A330L0W5_9BACT</name>
<keyword evidence="1" id="KW-0472">Membrane</keyword>
<keyword evidence="3" id="KW-1185">Reference proteome</keyword>
<evidence type="ECO:0000313" key="3">
    <source>
        <dbReference type="Proteomes" id="UP000248168"/>
    </source>
</evidence>
<dbReference type="Proteomes" id="UP000248168">
    <property type="component" value="Unassembled WGS sequence"/>
</dbReference>
<dbReference type="InterPro" id="IPR022265">
    <property type="entry name" value="CHP03790"/>
</dbReference>
<dbReference type="AlphaFoldDB" id="A0A330L0W5"/>